<sequence length="82" mass="9267">MDPASAELIRARIDALQNMSKTEPHLRNEIRTNVTGFFEKHGLIDNNHSIERTRSEARHNAGAIHLCPWHTCAATRHGMPQS</sequence>
<protein>
    <submittedName>
        <fullName evidence="1">Uncharacterized protein</fullName>
    </submittedName>
</protein>
<proteinExistence type="predicted"/>
<dbReference type="Proteomes" id="UP000001660">
    <property type="component" value="Chromosome"/>
</dbReference>
<dbReference type="KEGG" id="nde:NIDE0924"/>
<reference evidence="1 2" key="1">
    <citation type="journal article" date="2010" name="Proc. Natl. Acad. Sci. U.S.A.">
        <title>A Nitrospira metagenome illuminates the physiology and evolution of globally important nitrite-oxidizing bacteria.</title>
        <authorList>
            <person name="Lucker S."/>
            <person name="Wagner M."/>
            <person name="Maixner F."/>
            <person name="Pelletier E."/>
            <person name="Koch H."/>
            <person name="Vacherie B."/>
            <person name="Rattei T."/>
            <person name="Sinninghe Damste J."/>
            <person name="Spieck E."/>
            <person name="Le Paslier D."/>
            <person name="Daims H."/>
        </authorList>
    </citation>
    <scope>NUCLEOTIDE SEQUENCE [LARGE SCALE GENOMIC DNA]</scope>
</reference>
<evidence type="ECO:0000313" key="1">
    <source>
        <dbReference type="EMBL" id="CBK40687.1"/>
    </source>
</evidence>
<gene>
    <name evidence="1" type="ORF">NIDE0924</name>
</gene>
<organism evidence="1 2">
    <name type="scientific">Nitrospira defluvii</name>
    <dbReference type="NCBI Taxonomy" id="330214"/>
    <lineage>
        <taxon>Bacteria</taxon>
        <taxon>Pseudomonadati</taxon>
        <taxon>Nitrospirota</taxon>
        <taxon>Nitrospiria</taxon>
        <taxon>Nitrospirales</taxon>
        <taxon>Nitrospiraceae</taxon>
        <taxon>Nitrospira</taxon>
    </lineage>
</organism>
<evidence type="ECO:0000313" key="2">
    <source>
        <dbReference type="Proteomes" id="UP000001660"/>
    </source>
</evidence>
<dbReference type="STRING" id="330214.NIDE0924"/>
<name>D8PBS8_9BACT</name>
<accession>D8PBS8</accession>
<keyword evidence="2" id="KW-1185">Reference proteome</keyword>
<dbReference type="EMBL" id="FP929003">
    <property type="protein sequence ID" value="CBK40687.1"/>
    <property type="molecule type" value="Genomic_DNA"/>
</dbReference>
<dbReference type="AlphaFoldDB" id="D8PBS8"/>
<dbReference type="HOGENOM" id="CLU_2552028_0_0_0"/>